<dbReference type="InterPro" id="IPR006194">
    <property type="entry name" value="Gly-tRNA-synth_heterodimer"/>
</dbReference>
<evidence type="ECO:0000256" key="9">
    <source>
        <dbReference type="SAM" id="MobiDB-lite"/>
    </source>
</evidence>
<comment type="catalytic activity">
    <reaction evidence="8">
        <text>tRNA(Gly) + glycine + ATP = glycyl-tRNA(Gly) + AMP + diphosphate</text>
        <dbReference type="Rhea" id="RHEA:16013"/>
        <dbReference type="Rhea" id="RHEA-COMP:9664"/>
        <dbReference type="Rhea" id="RHEA-COMP:9683"/>
        <dbReference type="ChEBI" id="CHEBI:30616"/>
        <dbReference type="ChEBI" id="CHEBI:33019"/>
        <dbReference type="ChEBI" id="CHEBI:57305"/>
        <dbReference type="ChEBI" id="CHEBI:78442"/>
        <dbReference type="ChEBI" id="CHEBI:78522"/>
        <dbReference type="ChEBI" id="CHEBI:456215"/>
        <dbReference type="EC" id="6.1.1.14"/>
    </reaction>
</comment>
<keyword evidence="4" id="KW-0547">Nucleotide-binding</keyword>
<gene>
    <name evidence="10" type="ORF">GIB67_021578</name>
</gene>
<dbReference type="SUPFAM" id="SSF55681">
    <property type="entry name" value="Class II aaRS and biotin synthetases"/>
    <property type="match status" value="2"/>
</dbReference>
<dbReference type="GO" id="GO:0006426">
    <property type="term" value="P:glycyl-tRNA aminoacylation"/>
    <property type="evidence" value="ECO:0007669"/>
    <property type="project" value="InterPro"/>
</dbReference>
<dbReference type="GO" id="GO:0004820">
    <property type="term" value="F:glycine-tRNA ligase activity"/>
    <property type="evidence" value="ECO:0007669"/>
    <property type="project" value="UniProtKB-EC"/>
</dbReference>
<keyword evidence="3" id="KW-0436">Ligase</keyword>
<dbReference type="GO" id="GO:0005739">
    <property type="term" value="C:mitochondrion"/>
    <property type="evidence" value="ECO:0007669"/>
    <property type="project" value="TreeGrafter"/>
</dbReference>
<dbReference type="EC" id="6.1.1.14" evidence="2"/>
<name>A0A7J7MDI7_9MAGN</name>
<comment type="caution">
    <text evidence="10">The sequence shown here is derived from an EMBL/GenBank/DDBJ whole genome shotgun (WGS) entry which is preliminary data.</text>
</comment>
<organism evidence="10 11">
    <name type="scientific">Kingdonia uniflora</name>
    <dbReference type="NCBI Taxonomy" id="39325"/>
    <lineage>
        <taxon>Eukaryota</taxon>
        <taxon>Viridiplantae</taxon>
        <taxon>Streptophyta</taxon>
        <taxon>Embryophyta</taxon>
        <taxon>Tracheophyta</taxon>
        <taxon>Spermatophyta</taxon>
        <taxon>Magnoliopsida</taxon>
        <taxon>Ranunculales</taxon>
        <taxon>Circaeasteraceae</taxon>
        <taxon>Kingdonia</taxon>
    </lineage>
</organism>
<evidence type="ECO:0000256" key="1">
    <source>
        <dbReference type="ARBA" id="ARBA00008226"/>
    </source>
</evidence>
<dbReference type="HAMAP" id="MF_00255">
    <property type="entry name" value="Gly_tRNA_synth_beta"/>
    <property type="match status" value="1"/>
</dbReference>
<dbReference type="InterPro" id="IPR002310">
    <property type="entry name" value="Gly-tRNA_ligase_asu"/>
</dbReference>
<dbReference type="Pfam" id="PF02091">
    <property type="entry name" value="tRNA-synt_2e"/>
    <property type="match status" value="2"/>
</dbReference>
<evidence type="ECO:0000256" key="6">
    <source>
        <dbReference type="ARBA" id="ARBA00022917"/>
    </source>
</evidence>
<dbReference type="FunFam" id="1.20.58.180:FF:000002">
    <property type="entry name" value="Glycine--tRNA ligase, chloroplastic/mitochondrial 2"/>
    <property type="match status" value="1"/>
</dbReference>
<evidence type="ECO:0000256" key="4">
    <source>
        <dbReference type="ARBA" id="ARBA00022741"/>
    </source>
</evidence>
<evidence type="ECO:0000256" key="5">
    <source>
        <dbReference type="ARBA" id="ARBA00022840"/>
    </source>
</evidence>
<evidence type="ECO:0000313" key="10">
    <source>
        <dbReference type="EMBL" id="KAF6152973.1"/>
    </source>
</evidence>
<feature type="region of interest" description="Disordered" evidence="9">
    <location>
        <begin position="1315"/>
        <end position="1337"/>
    </location>
</feature>
<evidence type="ECO:0000256" key="8">
    <source>
        <dbReference type="ARBA" id="ARBA00047937"/>
    </source>
</evidence>
<dbReference type="PROSITE" id="PS50861">
    <property type="entry name" value="AA_TRNA_LIGASE_II_GLYAB"/>
    <property type="match status" value="2"/>
</dbReference>
<dbReference type="GO" id="GO:0005524">
    <property type="term" value="F:ATP binding"/>
    <property type="evidence" value="ECO:0007669"/>
    <property type="project" value="UniProtKB-KW"/>
</dbReference>
<dbReference type="PANTHER" id="PTHR30075">
    <property type="entry name" value="GLYCYL-TRNA SYNTHETASE"/>
    <property type="match status" value="1"/>
</dbReference>
<feature type="non-terminal residue" evidence="10">
    <location>
        <position position="1"/>
    </location>
</feature>
<evidence type="ECO:0000256" key="3">
    <source>
        <dbReference type="ARBA" id="ARBA00022598"/>
    </source>
</evidence>
<sequence>YVEPSVRPDDSRYGENPNRLQRHTQFQVILKPDPGNSQDLFIRSLSALGIDVNEHDIRFVEDNWESPGEVVTEEDDIRPGVVDYFDWLFIWEWVSPIRALAGSIAANGGFVAAGNEDFDADFGKVLDRGLVGSFPRVQGELKIDVSIGKIAGSTYPESRVTVLAMKKKDFTFEREEGAIRDPHVVSLNQNQVLGAWGLGWEIWMDGMEITQFTYFQQAGSLQLLPVSVEITYGLERILMLLQGVDHFKNIRYADGITYGELFLENEKEMSAYYLEHASVDHLQKHFEFFEEEARSLLTLGLAIPAYDQLLKTSHAFNILDSRGFVGVTERARYFGRMRSLARQCAQLWVETRESLRHPLGILSDSNSINNDLSHKEVLETAMRKQAPKEPRAFLLEIGTEEIPPQDVDDASKQLKVFVTQLLEKQRLGHGEVFAFGTPRRLVILVEGLCSKQSENEVEVRGPPSAKAFDHQGNATKAAEGFCRKYGIPTNCLFKKVDGKTEYVYLQVKESARLALEVMVEEMPATIAKISFPKSMRWSSQIMFSRPIRWVLALHGDAIVPFMFAGVMSGNLSYGLRNTPSATLEVDNSEAYVSIMKKAGISVEFEERKNKIVEHANSLAAGVGGHLIVQNTLLGEVVNLVEAPIPILGRFKDSFLELPKDLLIMASQDDKMKRLVPSSFVAVNRIGITHEVMQKHQKYFPITDDNGTLLPYFIAVANGPINELVVRKGNEAVLRARYEDAKFFYEMDTRTRFSEFRGKLKGILFHEKLGTILDKMTRVENTVTKLSMALGIDENKLPIIHDAARLAMSDLATAVVTEFTSLSGIMARHYALRDGYSQQIAQALYEIMLPRFSGDVLPKTDAGIVLAIADRLDSLVGLFSVGCQPSSTNDPFGLRRISYGLVQVLVENDKNLNLRNALKLAAEVQPIQVEAVIIDDVHQFITRRLEQFLIDKGISPEVVRSILSERANLPCLATKSAIKLRHKWYQSLAFNYAAIMGKRSSQKSRRNWEEEEEIVVAKSTNAILTNKVGDLTTAFLTMQEAMKESHTGVNKGTTETTIDSGKQDQRLKSKIAAKFAAEIALGAYLEEIRTVYGGRATVASVLPGTQHQLGNLTVDEYLVAVGMDKNVGPQEEMLGSISRFHMGCGPDFTPNPTKSFLFLGSVSKVDFKGRDVDLENETILPLDHDHCPAIPDDRQRRETLHGYYCRPHEHRGHYDYVSSEDERCKETGKQWDVSGKYIPSNQGGRVRRRASNNFKSPFGHSSKVKLDIPEFDGKLDTDMFLDWMEAMSKNELLPKIVEAYSRPTRIIRGKDVDADFERDRQERHRSMGSSPQPPRHPYATQYQADEYYTETGFERQPQRQGRGTDIEVPEFNSKSDADAFIDWLDKAEKIFTYKRYGDPKQVNEDAFETNEEKALWSAFLEVKSKIHPGVEVDYFVETSSQLLKPLDNFFNNVFVMVEDEGVRKNRLALLKKIADLPKGIADLSVLPGF</sequence>
<dbReference type="Pfam" id="PF02092">
    <property type="entry name" value="tRNA_synt_2f"/>
    <property type="match status" value="2"/>
</dbReference>
<dbReference type="SUPFAM" id="SSF109604">
    <property type="entry name" value="HD-domain/PDEase-like"/>
    <property type="match status" value="1"/>
</dbReference>
<dbReference type="NCBIfam" id="TIGR00211">
    <property type="entry name" value="glyS"/>
    <property type="match status" value="1"/>
</dbReference>
<evidence type="ECO:0000313" key="11">
    <source>
        <dbReference type="Proteomes" id="UP000541444"/>
    </source>
</evidence>
<keyword evidence="6" id="KW-0648">Protein biosynthesis</keyword>
<feature type="compositionally biased region" description="Basic and acidic residues" evidence="9">
    <location>
        <begin position="1315"/>
        <end position="1324"/>
    </location>
</feature>
<proteinExistence type="inferred from homology"/>
<dbReference type="InterPro" id="IPR045864">
    <property type="entry name" value="aa-tRNA-synth_II/BPL/LPL"/>
</dbReference>
<keyword evidence="11" id="KW-1185">Reference proteome</keyword>
<dbReference type="GO" id="GO:0009570">
    <property type="term" value="C:chloroplast stroma"/>
    <property type="evidence" value="ECO:0007669"/>
    <property type="project" value="TreeGrafter"/>
</dbReference>
<dbReference type="EMBL" id="JACGCM010001588">
    <property type="protein sequence ID" value="KAF6152973.1"/>
    <property type="molecule type" value="Genomic_DNA"/>
</dbReference>
<accession>A0A7J7MDI7</accession>
<evidence type="ECO:0000256" key="7">
    <source>
        <dbReference type="ARBA" id="ARBA00023146"/>
    </source>
</evidence>
<keyword evidence="5" id="KW-0067">ATP-binding</keyword>
<protein>
    <recommendedName>
        <fullName evidence="2">glycine--tRNA ligase</fullName>
        <ecNumber evidence="2">6.1.1.14</ecNumber>
    </recommendedName>
</protein>
<dbReference type="Gene3D" id="1.20.58.180">
    <property type="entry name" value="Class II aaRS and biotin synthetases, domain 2"/>
    <property type="match status" value="1"/>
</dbReference>
<dbReference type="Proteomes" id="UP000541444">
    <property type="component" value="Unassembled WGS sequence"/>
</dbReference>
<comment type="similarity">
    <text evidence="1">Belongs to the class-II aminoacyl-tRNA synthetase family.</text>
</comment>
<dbReference type="PRINTS" id="PR01045">
    <property type="entry name" value="TRNASYNTHGB"/>
</dbReference>
<reference evidence="10 11" key="1">
    <citation type="journal article" date="2020" name="IScience">
        <title>Genome Sequencing of the Endangered Kingdonia uniflora (Circaeasteraceae, Ranunculales) Reveals Potential Mechanisms of Evolutionary Specialization.</title>
        <authorList>
            <person name="Sun Y."/>
            <person name="Deng T."/>
            <person name="Zhang A."/>
            <person name="Moore M.J."/>
            <person name="Landis J.B."/>
            <person name="Lin N."/>
            <person name="Zhang H."/>
            <person name="Zhang X."/>
            <person name="Huang J."/>
            <person name="Zhang X."/>
            <person name="Sun H."/>
            <person name="Wang H."/>
        </authorList>
    </citation>
    <scope>NUCLEOTIDE SEQUENCE [LARGE SCALE GENOMIC DNA]</scope>
    <source>
        <strain evidence="10">TB1705</strain>
        <tissue evidence="10">Leaf</tissue>
    </source>
</reference>
<dbReference type="Gene3D" id="3.30.930.10">
    <property type="entry name" value="Bira Bifunctional Protein, Domain 2"/>
    <property type="match status" value="2"/>
</dbReference>
<dbReference type="PANTHER" id="PTHR30075:SF2">
    <property type="entry name" value="GLYCINE--TRNA LIGASE, CHLOROPLASTIC_MITOCHONDRIAL 2"/>
    <property type="match status" value="1"/>
</dbReference>
<evidence type="ECO:0000256" key="2">
    <source>
        <dbReference type="ARBA" id="ARBA00012829"/>
    </source>
</evidence>
<keyword evidence="7" id="KW-0030">Aminoacyl-tRNA synthetase</keyword>
<dbReference type="OrthoDB" id="1545at2759"/>
<dbReference type="InterPro" id="IPR015944">
    <property type="entry name" value="Gly-tRNA-synth_bsu"/>
</dbReference>